<keyword evidence="1" id="KW-0472">Membrane</keyword>
<dbReference type="Proteomes" id="UP000005984">
    <property type="component" value="Unassembled WGS sequence"/>
</dbReference>
<keyword evidence="1" id="KW-0812">Transmembrane</keyword>
<evidence type="ECO:0000256" key="1">
    <source>
        <dbReference type="SAM" id="Phobius"/>
    </source>
</evidence>
<dbReference type="EMBL" id="ABYO01000003">
    <property type="protein sequence ID" value="EEI87367.1"/>
    <property type="molecule type" value="Genomic_DNA"/>
</dbReference>
<name>C2BCG5_9FIRM</name>
<gene>
    <name evidence="2" type="ORF">HMPREF0072_0035</name>
</gene>
<protein>
    <submittedName>
        <fullName evidence="2">Uncharacterized protein</fullName>
    </submittedName>
</protein>
<dbReference type="AlphaFoldDB" id="C2BCG5"/>
<keyword evidence="3" id="KW-1185">Reference proteome</keyword>
<dbReference type="STRING" id="525254.HMPREF0072_0035"/>
<keyword evidence="1" id="KW-1133">Transmembrane helix</keyword>
<organism evidence="2 3">
    <name type="scientific">Anaerococcus lactolyticus ATCC 51172</name>
    <dbReference type="NCBI Taxonomy" id="525254"/>
    <lineage>
        <taxon>Bacteria</taxon>
        <taxon>Bacillati</taxon>
        <taxon>Bacillota</taxon>
        <taxon>Tissierellia</taxon>
        <taxon>Tissierellales</taxon>
        <taxon>Peptoniphilaceae</taxon>
        <taxon>Anaerococcus</taxon>
    </lineage>
</organism>
<feature type="transmembrane region" description="Helical" evidence="1">
    <location>
        <begin position="6"/>
        <end position="39"/>
    </location>
</feature>
<sequence length="53" mass="6244">MDKIALYISGATIAIEITIANIFNINFLVVFIIHLFSYFTIKGEKRKFYEYLH</sequence>
<proteinExistence type="predicted"/>
<evidence type="ECO:0000313" key="3">
    <source>
        <dbReference type="Proteomes" id="UP000005984"/>
    </source>
</evidence>
<accession>C2BCG5</accession>
<dbReference type="HOGENOM" id="CLU_3057933_0_0_9"/>
<evidence type="ECO:0000313" key="2">
    <source>
        <dbReference type="EMBL" id="EEI87367.1"/>
    </source>
</evidence>
<comment type="caution">
    <text evidence="2">The sequence shown here is derived from an EMBL/GenBank/DDBJ whole genome shotgun (WGS) entry which is preliminary data.</text>
</comment>
<reference evidence="2 3" key="1">
    <citation type="submission" date="2008-10" db="EMBL/GenBank/DDBJ databases">
        <authorList>
            <person name="Qin X."/>
            <person name="Bachman B."/>
            <person name="Battles P."/>
            <person name="Bell A."/>
            <person name="Bess C."/>
            <person name="Bickham C."/>
            <person name="Chaboub L."/>
            <person name="Chen D."/>
            <person name="Coyle M."/>
            <person name="Deiros D.R."/>
            <person name="Dinh H."/>
            <person name="Forbes L."/>
            <person name="Fowler G."/>
            <person name="Francisco L."/>
            <person name="Fu Q."/>
            <person name="Gubbala S."/>
            <person name="Hale W."/>
            <person name="Han Y."/>
            <person name="Hemphill L."/>
            <person name="Highlander S.K."/>
            <person name="Hirani K."/>
            <person name="Hogues M."/>
            <person name="Jackson L."/>
            <person name="Jakkamsetti A."/>
            <person name="Javaid M."/>
            <person name="Jiang H."/>
            <person name="Korchina V."/>
            <person name="Kovar C."/>
            <person name="Lara F."/>
            <person name="Lee S."/>
            <person name="Mata R."/>
            <person name="Mathew T."/>
            <person name="Moen C."/>
            <person name="Morales K."/>
            <person name="Munidasa M."/>
            <person name="Nazareth L."/>
            <person name="Ngo R."/>
            <person name="Nguyen L."/>
            <person name="Okwuonu G."/>
            <person name="Ongeri F."/>
            <person name="Patil S."/>
            <person name="Petrosino J."/>
            <person name="Pham C."/>
            <person name="Pham P."/>
            <person name="Pu L.-L."/>
            <person name="Puazo M."/>
            <person name="Raj R."/>
            <person name="Reid J."/>
            <person name="Rouhana J."/>
            <person name="Saada N."/>
            <person name="Shang Y."/>
            <person name="Simmons D."/>
            <person name="Thornton R."/>
            <person name="Warren J."/>
            <person name="Weissenberger G."/>
            <person name="Zhang J."/>
            <person name="Zhang L."/>
            <person name="Zhou C."/>
            <person name="Zhu D."/>
            <person name="Muzny D."/>
            <person name="Worley K."/>
            <person name="Gibbs R."/>
        </authorList>
    </citation>
    <scope>NUCLEOTIDE SEQUENCE [LARGE SCALE GENOMIC DNA]</scope>
    <source>
        <strain evidence="2 3">ATCC 51172</strain>
    </source>
</reference>